<organism evidence="6">
    <name type="scientific">Schizosaccharomyces japonicus</name>
    <name type="common">Fission yeast</name>
    <dbReference type="NCBI Taxonomy" id="4897"/>
    <lineage>
        <taxon>Eukaryota</taxon>
        <taxon>Fungi</taxon>
        <taxon>Dikarya</taxon>
        <taxon>Ascomycota</taxon>
        <taxon>Taphrinomycotina</taxon>
        <taxon>Schizosaccharomycetes</taxon>
        <taxon>Schizosaccharomycetales</taxon>
        <taxon>Schizosaccharomycetaceae</taxon>
        <taxon>Schizosaccharomyces</taxon>
    </lineage>
</organism>
<evidence type="ECO:0000313" key="6">
    <source>
        <dbReference type="EMBL" id="AFM85240.1"/>
    </source>
</evidence>
<dbReference type="InterPro" id="IPR009057">
    <property type="entry name" value="Homeodomain-like_sf"/>
</dbReference>
<protein>
    <submittedName>
        <fullName evidence="6">Pi</fullName>
    </submittedName>
</protein>
<evidence type="ECO:0000256" key="1">
    <source>
        <dbReference type="ARBA" id="ARBA00023125"/>
    </source>
</evidence>
<reference evidence="6" key="1">
    <citation type="journal article" date="2013" name="Genetics">
        <title>Defining the Epigenetic Mechanism of Asymmetric Cell Division of Schizosaccharomyces japonicus Yeast.</title>
        <authorList>
            <person name="Yu C."/>
            <person name="Bonaduce M.J."/>
            <person name="Klar A.J."/>
        </authorList>
    </citation>
    <scope>NUCLEOTIDE SEQUENCE</scope>
    <source>
        <strain evidence="6">SJ4</strain>
    </source>
</reference>
<evidence type="ECO:0000256" key="4">
    <source>
        <dbReference type="PROSITE-ProRule" id="PRU00108"/>
    </source>
</evidence>
<evidence type="ECO:0000256" key="3">
    <source>
        <dbReference type="ARBA" id="ARBA00023242"/>
    </source>
</evidence>
<name>I6U6Z8_SCHJP</name>
<dbReference type="PANTHER" id="PTHR11850">
    <property type="entry name" value="HOMEOBOX PROTEIN TRANSCRIPTION FACTORS"/>
    <property type="match status" value="1"/>
</dbReference>
<dbReference type="InterPro" id="IPR008422">
    <property type="entry name" value="KN_HD"/>
</dbReference>
<dbReference type="Gene3D" id="1.10.10.60">
    <property type="entry name" value="Homeodomain-like"/>
    <property type="match status" value="1"/>
</dbReference>
<sequence length="162" mass="18671">MSLIVNLEAFITNELRCGVSDCQNVYETLTVFLTELLYSRRNFSLEIVSNCITRLESLKQLMLAKLILRRDSFSVSVNFGSCCDKVQALAIENRLFNVGGRPLRGINNELKAKAKTILQLWFALHLRHPYPSSQECIKLGNLTGLSVQQIRYWFSNRRREIK</sequence>
<dbReference type="AlphaFoldDB" id="I6U6Z8"/>
<evidence type="ECO:0000259" key="5">
    <source>
        <dbReference type="PROSITE" id="PS50071"/>
    </source>
</evidence>
<dbReference type="InterPro" id="IPR050224">
    <property type="entry name" value="TALE_homeobox"/>
</dbReference>
<dbReference type="GO" id="GO:0003677">
    <property type="term" value="F:DNA binding"/>
    <property type="evidence" value="ECO:0007669"/>
    <property type="project" value="UniProtKB-UniRule"/>
</dbReference>
<dbReference type="VEuPathDB" id="FungiDB:SJAG_05154"/>
<proteinExistence type="predicted"/>
<keyword evidence="2 4" id="KW-0371">Homeobox</keyword>
<dbReference type="EMBL" id="JQ735907">
    <property type="protein sequence ID" value="AFM85240.1"/>
    <property type="molecule type" value="Genomic_DNA"/>
</dbReference>
<evidence type="ECO:0000256" key="2">
    <source>
        <dbReference type="ARBA" id="ARBA00023155"/>
    </source>
</evidence>
<dbReference type="EMBL" id="JQ735908">
    <property type="protein sequence ID" value="AFM85246.1"/>
    <property type="molecule type" value="Genomic_DNA"/>
</dbReference>
<dbReference type="InterPro" id="IPR001356">
    <property type="entry name" value="HD"/>
</dbReference>
<dbReference type="SMART" id="SM00389">
    <property type="entry name" value="HOX"/>
    <property type="match status" value="1"/>
</dbReference>
<dbReference type="PROSITE" id="PS50071">
    <property type="entry name" value="HOMEOBOX_2"/>
    <property type="match status" value="1"/>
</dbReference>
<keyword evidence="1 4" id="KW-0238">DNA-binding</keyword>
<dbReference type="SUPFAM" id="SSF46689">
    <property type="entry name" value="Homeodomain-like"/>
    <property type="match status" value="1"/>
</dbReference>
<dbReference type="Pfam" id="PF05920">
    <property type="entry name" value="Homeobox_KN"/>
    <property type="match status" value="1"/>
</dbReference>
<dbReference type="GO" id="GO:0006355">
    <property type="term" value="P:regulation of DNA-templated transcription"/>
    <property type="evidence" value="ECO:0007669"/>
    <property type="project" value="InterPro"/>
</dbReference>
<keyword evidence="3 4" id="KW-0539">Nucleus</keyword>
<feature type="domain" description="Homeobox" evidence="5">
    <location>
        <begin position="118"/>
        <end position="162"/>
    </location>
</feature>
<dbReference type="CDD" id="cd00086">
    <property type="entry name" value="homeodomain"/>
    <property type="match status" value="1"/>
</dbReference>
<accession>I6U6Z8</accession>
<comment type="subcellular location">
    <subcellularLocation>
        <location evidence="4">Nucleus</location>
    </subcellularLocation>
</comment>
<dbReference type="GO" id="GO:0005634">
    <property type="term" value="C:nucleus"/>
    <property type="evidence" value="ECO:0007669"/>
    <property type="project" value="UniProtKB-SubCell"/>
</dbReference>